<proteinExistence type="inferred from homology"/>
<evidence type="ECO:0000256" key="3">
    <source>
        <dbReference type="ARBA" id="ARBA00022840"/>
    </source>
</evidence>
<comment type="similarity">
    <text evidence="1">Belongs to the AAA ATPase family.</text>
</comment>
<dbReference type="SUPFAM" id="SSF52540">
    <property type="entry name" value="P-loop containing nucleoside triphosphate hydrolases"/>
    <property type="match status" value="1"/>
</dbReference>
<dbReference type="InterPro" id="IPR050221">
    <property type="entry name" value="26S_Proteasome_ATPase"/>
</dbReference>
<evidence type="ECO:0000313" key="5">
    <source>
        <dbReference type="EMBL" id="OAG92913.1"/>
    </source>
</evidence>
<dbReference type="GO" id="GO:0005524">
    <property type="term" value="F:ATP binding"/>
    <property type="evidence" value="ECO:0007669"/>
    <property type="project" value="UniProtKB-KW"/>
</dbReference>
<dbReference type="InterPro" id="IPR003959">
    <property type="entry name" value="ATPase_AAA_core"/>
</dbReference>
<dbReference type="Gene3D" id="3.40.50.300">
    <property type="entry name" value="P-loop containing nucleotide triphosphate hydrolases"/>
    <property type="match status" value="1"/>
</dbReference>
<sequence>MARADLLCDIIKYGLNNDGVNFRKAAEAICAEERANQHGVLAKRIEEMLRISSKTFMKEATAPSARNGNGDGIVSEKIPEKKLEHLLLPRNIIDNCQELFEEHMRADLLRSHGLEPRNKILLIGPPGNGKTSLAEAIAEALMLPILTVKYESLVGAYLGETASRLGKLFDYVKTRQCVLFFDEFETLGKERGDTHETGEIKRVVSSLLLQIDALPSYVIAIAATNHELLLDKAAWRRFQIRMELPKPSRSDLEVWFEQFERRNAHNGFSFGYAYSTLAKKLLDRSYSEAEEFGLSVYRQFILRQPNGNAKDITQKQLSLLSTVNINSKAKETAQEEGVE</sequence>
<name>A0A853K820_9BACL</name>
<evidence type="ECO:0000256" key="1">
    <source>
        <dbReference type="ARBA" id="ARBA00006914"/>
    </source>
</evidence>
<dbReference type="PANTHER" id="PTHR23073">
    <property type="entry name" value="26S PROTEASOME REGULATORY SUBUNIT"/>
    <property type="match status" value="1"/>
</dbReference>
<dbReference type="SMART" id="SM00382">
    <property type="entry name" value="AAA"/>
    <property type="match status" value="1"/>
</dbReference>
<evidence type="ECO:0000259" key="4">
    <source>
        <dbReference type="SMART" id="SM00382"/>
    </source>
</evidence>
<dbReference type="AlphaFoldDB" id="A0A853K820"/>
<organism evidence="5 6">
    <name type="scientific">Ferroacidibacillus organovorans</name>
    <dbReference type="NCBI Taxonomy" id="1765683"/>
    <lineage>
        <taxon>Bacteria</taxon>
        <taxon>Bacillati</taxon>
        <taxon>Bacillota</taxon>
        <taxon>Bacilli</taxon>
        <taxon>Bacillales</taxon>
        <taxon>Alicyclobacillaceae</taxon>
        <taxon>Ferroacidibacillus</taxon>
    </lineage>
</organism>
<comment type="caution">
    <text evidence="5">The sequence shown here is derived from an EMBL/GenBank/DDBJ whole genome shotgun (WGS) entry which is preliminary data.</text>
</comment>
<evidence type="ECO:0000313" key="6">
    <source>
        <dbReference type="Proteomes" id="UP000077421"/>
    </source>
</evidence>
<keyword evidence="2" id="KW-0547">Nucleotide-binding</keyword>
<accession>A0A853K820</accession>
<dbReference type="GO" id="GO:0016887">
    <property type="term" value="F:ATP hydrolysis activity"/>
    <property type="evidence" value="ECO:0007669"/>
    <property type="project" value="InterPro"/>
</dbReference>
<dbReference type="EMBL" id="LSUQ01000056">
    <property type="protein sequence ID" value="OAG92913.1"/>
    <property type="molecule type" value="Genomic_DNA"/>
</dbReference>
<dbReference type="OrthoDB" id="9809379at2"/>
<protein>
    <submittedName>
        <fullName evidence="5">AAA family ATPase</fullName>
    </submittedName>
</protein>
<dbReference type="InterPro" id="IPR027417">
    <property type="entry name" value="P-loop_NTPase"/>
</dbReference>
<evidence type="ECO:0000256" key="2">
    <source>
        <dbReference type="ARBA" id="ARBA00022741"/>
    </source>
</evidence>
<dbReference type="Proteomes" id="UP000077421">
    <property type="component" value="Unassembled WGS sequence"/>
</dbReference>
<gene>
    <name evidence="5" type="ORF">AYW79_12795</name>
</gene>
<dbReference type="Pfam" id="PF00004">
    <property type="entry name" value="AAA"/>
    <property type="match status" value="1"/>
</dbReference>
<feature type="domain" description="AAA+ ATPase" evidence="4">
    <location>
        <begin position="116"/>
        <end position="248"/>
    </location>
</feature>
<reference evidence="5 6" key="1">
    <citation type="submission" date="2016-02" db="EMBL/GenBank/DDBJ databases">
        <title>Draft genome sequence of Acidibacillus ferrooxidans SLC66.</title>
        <authorList>
            <person name="Oliveira G."/>
            <person name="Nancucheo I."/>
            <person name="Dall'Agnol H."/>
            <person name="Johnson B."/>
            <person name="Oliveira R."/>
            <person name="Nunes G.L."/>
            <person name="Tzotzos G."/>
            <person name="Orellana S.C."/>
            <person name="Salim A.C."/>
            <person name="Araujo F.M."/>
        </authorList>
    </citation>
    <scope>NUCLEOTIDE SEQUENCE [LARGE SCALE GENOMIC DNA]</scope>
    <source>
        <strain evidence="5 6">SLC66</strain>
    </source>
</reference>
<dbReference type="RefSeq" id="WP_067566667.1">
    <property type="nucleotide sequence ID" value="NZ_LSUQ01000056.1"/>
</dbReference>
<dbReference type="InterPro" id="IPR003593">
    <property type="entry name" value="AAA+_ATPase"/>
</dbReference>
<dbReference type="CDD" id="cd19481">
    <property type="entry name" value="RecA-like_protease"/>
    <property type="match status" value="1"/>
</dbReference>
<keyword evidence="3" id="KW-0067">ATP-binding</keyword>